<feature type="region of interest" description="Disordered" evidence="1">
    <location>
        <begin position="1"/>
        <end position="182"/>
    </location>
</feature>
<keyword evidence="3" id="KW-1185">Reference proteome</keyword>
<evidence type="ECO:0000313" key="3">
    <source>
        <dbReference type="Proteomes" id="UP000095038"/>
    </source>
</evidence>
<dbReference type="EMBL" id="KV454480">
    <property type="protein sequence ID" value="ODV61184.1"/>
    <property type="molecule type" value="Genomic_DNA"/>
</dbReference>
<organism evidence="2 3">
    <name type="scientific">Ascoidea rubescens DSM 1968</name>
    <dbReference type="NCBI Taxonomy" id="1344418"/>
    <lineage>
        <taxon>Eukaryota</taxon>
        <taxon>Fungi</taxon>
        <taxon>Dikarya</taxon>
        <taxon>Ascomycota</taxon>
        <taxon>Saccharomycotina</taxon>
        <taxon>Saccharomycetes</taxon>
        <taxon>Ascoideaceae</taxon>
        <taxon>Ascoidea</taxon>
    </lineage>
</organism>
<dbReference type="InParanoid" id="A0A1D2VHP4"/>
<dbReference type="AlphaFoldDB" id="A0A1D2VHP4"/>
<evidence type="ECO:0000256" key="1">
    <source>
        <dbReference type="SAM" id="MobiDB-lite"/>
    </source>
</evidence>
<feature type="compositionally biased region" description="Polar residues" evidence="1">
    <location>
        <begin position="56"/>
        <end position="66"/>
    </location>
</feature>
<feature type="compositionally biased region" description="Basic and acidic residues" evidence="1">
    <location>
        <begin position="12"/>
        <end position="35"/>
    </location>
</feature>
<feature type="compositionally biased region" description="Polar residues" evidence="1">
    <location>
        <begin position="105"/>
        <end position="127"/>
    </location>
</feature>
<reference evidence="3" key="1">
    <citation type="submission" date="2016-05" db="EMBL/GenBank/DDBJ databases">
        <title>Comparative genomics of biotechnologically important yeasts.</title>
        <authorList>
            <consortium name="DOE Joint Genome Institute"/>
            <person name="Riley R."/>
            <person name="Haridas S."/>
            <person name="Wolfe K.H."/>
            <person name="Lopes M.R."/>
            <person name="Hittinger C.T."/>
            <person name="Goker M."/>
            <person name="Salamov A."/>
            <person name="Wisecaver J."/>
            <person name="Long T.M."/>
            <person name="Aerts A.L."/>
            <person name="Barry K."/>
            <person name="Choi C."/>
            <person name="Clum A."/>
            <person name="Coughlan A.Y."/>
            <person name="Deshpande S."/>
            <person name="Douglass A.P."/>
            <person name="Hanson S.J."/>
            <person name="Klenk H.-P."/>
            <person name="Labutti K."/>
            <person name="Lapidus A."/>
            <person name="Lindquist E."/>
            <person name="Lipzen A."/>
            <person name="Meier-Kolthoff J.P."/>
            <person name="Ohm R.A."/>
            <person name="Otillar R.P."/>
            <person name="Pangilinan J."/>
            <person name="Peng Y."/>
            <person name="Rokas A."/>
            <person name="Rosa C.A."/>
            <person name="Scheuner C."/>
            <person name="Sibirny A.A."/>
            <person name="Slot J.C."/>
            <person name="Stielow J.B."/>
            <person name="Sun H."/>
            <person name="Kurtzman C.P."/>
            <person name="Blackwell M."/>
            <person name="Grigoriev I.V."/>
            <person name="Jeffries T.W."/>
        </authorList>
    </citation>
    <scope>NUCLEOTIDE SEQUENCE [LARGE SCALE GENOMIC DNA]</scope>
    <source>
        <strain evidence="3">DSM 1968</strain>
    </source>
</reference>
<protein>
    <submittedName>
        <fullName evidence="2">Uncharacterized protein</fullName>
    </submittedName>
</protein>
<feature type="compositionally biased region" description="Basic and acidic residues" evidence="1">
    <location>
        <begin position="171"/>
        <end position="182"/>
    </location>
</feature>
<dbReference type="GeneID" id="30965425"/>
<dbReference type="RefSeq" id="XP_020047491.1">
    <property type="nucleotide sequence ID" value="XM_020191789.1"/>
</dbReference>
<proteinExistence type="predicted"/>
<sequence>MSGIMNKIQNKLSDKNDHTHETHDTHHDTLHDSTHTTKPSKYDQQFSTTDKYDATTGFNGSTTQPSHNKKDWNNPSTNAGSSGVGVLGNQGLNTGSNHKYDPTNKVHQSQRTNDIPTQYGAGSTNIQPDVLGGQNDQYNNNLLGQKNARTSNQDAYGQPQGRTTRSQKANYQKDLDDVQRHM</sequence>
<feature type="compositionally biased region" description="Polar residues" evidence="1">
    <location>
        <begin position="134"/>
        <end position="170"/>
    </location>
</feature>
<evidence type="ECO:0000313" key="2">
    <source>
        <dbReference type="EMBL" id="ODV61184.1"/>
    </source>
</evidence>
<gene>
    <name evidence="2" type="ORF">ASCRUDRAFT_70392</name>
</gene>
<dbReference type="Proteomes" id="UP000095038">
    <property type="component" value="Unassembled WGS sequence"/>
</dbReference>
<name>A0A1D2VHP4_9ASCO</name>
<accession>A0A1D2VHP4</accession>